<dbReference type="SMART" id="SM01360">
    <property type="entry name" value="A2M"/>
    <property type="match status" value="1"/>
</dbReference>
<dbReference type="SMART" id="SM01359">
    <property type="entry name" value="A2M_N_2"/>
    <property type="match status" value="1"/>
</dbReference>
<comment type="similarity">
    <text evidence="1">Belongs to the protease inhibitor I39 (alpha-2-macroglobulin) family. Bacterial alpha-2-macroglobulin subfamily.</text>
</comment>
<dbReference type="InterPro" id="IPR008930">
    <property type="entry name" value="Terpenoid_cyclase/PrenylTrfase"/>
</dbReference>
<dbReference type="Gene3D" id="2.60.40.1930">
    <property type="match status" value="1"/>
</dbReference>
<sequence length="1506" mass="163434">MPANLSSGYRSVAGAPFFVLADSGFTTRDEARVRLEGDPWSMEDYAGIDIVLYRVPNPMTFLKAQKDLHRVSVAGEYTGEGLANVLAYLWDRWFKQSRMSWQQLFTVQSRRAVVETVPTLKQDDYRTFGPQYQSLPRYRPLKQFEFVSRFRYPVQQARPIKPPDDTKLEGSSSNFVEASAGNVYVPLGKLTPGLYFVEAYLADHRATTLVFVSDTIAVTKTASRSLLVWTADKTSGEAVGNADVVWTDGSGVLKSGVTDRRGLLHLEHDAPQKSYVIGRDRAGGVFVSENFYYDSEIYDTKVYLFTDRPLYKPGDTVRIKAYARHFTGARESRPIEPIDGQLEMVDAMGQVVMSRPLRVAPGDGGDLAMPLPDNAVLGGYELRLRHGRSVYGGAFRVANYARPHFQADILFDRPDFRPGEAVTGRVALRYADGTPVREATVTLGLKSQALSMVAGEAAGSGRFPIKLDDQEISVGKDGTATFSLPAASVPSRYVLQAHAAERGTFPVVAEAEIVLQAGAASHTITPSASADPDAPVTFRISDGKGAGAAKTWEAIRLEDRSTLSGKVDAVKGEFTVAFDKPGGYSVFVRDNDGKVIAQTAYTRTGAAAATLQGIRLRSDKARYQIGDTAQIEITFPQDVKDALLTLERDQIDLFALGTAAEGWLSVKRDSARQWKVSVPVKSDYSPNMSFSVLAVGAGTYEFQNLGLLVAQPSIDLAITSDKPVYRPGETVEVTIAASVSGKPVSTVLTASVVDEMVYVLQPEVAPGIFDFFYHPRRNSVRTTSSLNFYGYDLAWTPEGSQLGGFAYRQRDTKMPLRSRRENIDTAAWEPTLRTNDQGKVSFRFVMPDSLSRWRITARALSSDAVAGQGTAHLRSSKPVSLRWTGPTRFRGGDKPVVGVAVFNETAEPVTAQLAVDGIDSVDPLRTITLAPGANVQTLSLSPAQSTTATLTLKQGDAVADRLEVPIRVDTATWSSTQALVVKSDEALSLPADARQIQIRSASTVQDVFGAVADELVSYPYGCVEQTASRLIPLAMSLQMVPREAAGSAMALRLAQRIQTSRGRLAAMAGPDARFTWWGDQTAGPDGKPDLLLNSYAYFADWHASRSLSLALPDAHWKRLVEVYQASAADAPVLHRALAIWMMREMGLPTATLLEGLESALRKNTELPAWSAAAGAPERFMLVDPAADRQPWSARVAVLLWRAVAANSVDAVLIAQAKQAEADLSGGSALSQAIAGALAATPSVERVRDTLQQLGPDAPTMERALVLAWLHRAVQRAASSEQPTWTLGENWQREDSATGPVWIYRGPDVPQALQFTQAPAQSVSLRVSYDAAEPAGMPLSVSIERHLYKVGGTGTSGEFEIEPVMGELEANALYVDEIVLKRDGAAVPYGLIEVPIPPGTQLEPQRFGFAIGGLSDLVEPGEGEEPLDVNGEPVLNAAAVLSPNRAQVFDTYYAVPVEQLSGKHVVRHLLRLGGKGQYAVPKVRFVPMYTPATRAVESESPGPWVIR</sequence>
<dbReference type="InterPro" id="IPR002890">
    <property type="entry name" value="MG2"/>
</dbReference>
<name>A0ABY6BCJ5_9GAMM</name>
<dbReference type="InterPro" id="IPR047565">
    <property type="entry name" value="Alpha-macroglob_thiol-ester_cl"/>
</dbReference>
<dbReference type="Pfam" id="PF00207">
    <property type="entry name" value="A2M"/>
    <property type="match status" value="1"/>
</dbReference>
<dbReference type="PANTHER" id="PTHR40094">
    <property type="entry name" value="ALPHA-2-MACROGLOBULIN HOMOLOG"/>
    <property type="match status" value="1"/>
</dbReference>
<feature type="domain" description="Alpha-2-macroglobulin bait region" evidence="2">
    <location>
        <begin position="614"/>
        <end position="760"/>
    </location>
</feature>
<feature type="domain" description="Alpha-2-macroglobulin" evidence="3">
    <location>
        <begin position="825"/>
        <end position="915"/>
    </location>
</feature>
<keyword evidence="5" id="KW-1185">Reference proteome</keyword>
<dbReference type="Proteomes" id="UP001064632">
    <property type="component" value="Chromosome"/>
</dbReference>
<evidence type="ECO:0000256" key="1">
    <source>
        <dbReference type="ARBA" id="ARBA00010556"/>
    </source>
</evidence>
<dbReference type="Gene3D" id="1.50.10.20">
    <property type="match status" value="1"/>
</dbReference>
<protein>
    <submittedName>
        <fullName evidence="4">MG2 domain-containing protein</fullName>
    </submittedName>
</protein>
<proteinExistence type="inferred from homology"/>
<dbReference type="InterPro" id="IPR001599">
    <property type="entry name" value="Macroglobln_a2"/>
</dbReference>
<evidence type="ECO:0000259" key="2">
    <source>
        <dbReference type="SMART" id="SM01359"/>
    </source>
</evidence>
<organism evidence="4 5">
    <name type="scientific">Tahibacter amnicola</name>
    <dbReference type="NCBI Taxonomy" id="2976241"/>
    <lineage>
        <taxon>Bacteria</taxon>
        <taxon>Pseudomonadati</taxon>
        <taxon>Pseudomonadota</taxon>
        <taxon>Gammaproteobacteria</taxon>
        <taxon>Lysobacterales</taxon>
        <taxon>Rhodanobacteraceae</taxon>
        <taxon>Tahibacter</taxon>
    </lineage>
</organism>
<dbReference type="SMART" id="SM01419">
    <property type="entry name" value="Thiol-ester_cl"/>
    <property type="match status" value="1"/>
</dbReference>
<dbReference type="EMBL" id="CP104694">
    <property type="protein sequence ID" value="UXI67589.1"/>
    <property type="molecule type" value="Genomic_DNA"/>
</dbReference>
<dbReference type="SUPFAM" id="SSF48239">
    <property type="entry name" value="Terpenoid cyclases/Protein prenyltransferases"/>
    <property type="match status" value="1"/>
</dbReference>
<evidence type="ECO:0000259" key="3">
    <source>
        <dbReference type="SMART" id="SM01360"/>
    </source>
</evidence>
<dbReference type="Pfam" id="PF07703">
    <property type="entry name" value="A2M_BRD"/>
    <property type="match status" value="1"/>
</dbReference>
<reference evidence="4" key="1">
    <citation type="submission" date="2022-09" db="EMBL/GenBank/DDBJ databases">
        <title>Tahibacter sp. nov., isolated from a fresh water.</title>
        <authorList>
            <person name="Baek J.H."/>
            <person name="Lee J.K."/>
            <person name="Kim J.M."/>
            <person name="Jeon C.O."/>
        </authorList>
    </citation>
    <scope>NUCLEOTIDE SEQUENCE</scope>
    <source>
        <strain evidence="4">W38</strain>
    </source>
</reference>
<accession>A0ABY6BCJ5</accession>
<evidence type="ECO:0000313" key="5">
    <source>
        <dbReference type="Proteomes" id="UP001064632"/>
    </source>
</evidence>
<dbReference type="InterPro" id="IPR011625">
    <property type="entry name" value="A2M_N_BRD"/>
</dbReference>
<dbReference type="PANTHER" id="PTHR40094:SF1">
    <property type="entry name" value="UBIQUITIN DOMAIN-CONTAINING PROTEIN"/>
    <property type="match status" value="1"/>
</dbReference>
<gene>
    <name evidence="4" type="ORF">N4264_23080</name>
</gene>
<dbReference type="InterPro" id="IPR051802">
    <property type="entry name" value="YfhM-like"/>
</dbReference>
<dbReference type="Pfam" id="PF01835">
    <property type="entry name" value="MG2"/>
    <property type="match status" value="1"/>
</dbReference>
<evidence type="ECO:0000313" key="4">
    <source>
        <dbReference type="EMBL" id="UXI67589.1"/>
    </source>
</evidence>
<dbReference type="RefSeq" id="WP_261694559.1">
    <property type="nucleotide sequence ID" value="NZ_CP104694.1"/>
</dbReference>